<gene>
    <name evidence="9" type="ORF">CHLNCDRAFT_49671</name>
</gene>
<dbReference type="GO" id="GO:0005643">
    <property type="term" value="C:nuclear pore"/>
    <property type="evidence" value="ECO:0007669"/>
    <property type="project" value="UniProtKB-SubCell"/>
</dbReference>
<keyword evidence="6" id="KW-0906">Nuclear pore complex</keyword>
<dbReference type="FunCoup" id="E1Z3D0">
    <property type="interactions" value="353"/>
</dbReference>
<dbReference type="PANTHER" id="PTHR13257:SF0">
    <property type="entry name" value="NUCLEAR PORE COMPLEX PROTEIN NUP88"/>
    <property type="match status" value="1"/>
</dbReference>
<dbReference type="eggNOG" id="KOG4460">
    <property type="taxonomic scope" value="Eukaryota"/>
</dbReference>
<name>E1Z3D0_CHLVA</name>
<dbReference type="GO" id="GO:0000056">
    <property type="term" value="P:ribosomal small subunit export from nucleus"/>
    <property type="evidence" value="ECO:0007669"/>
    <property type="project" value="InterPro"/>
</dbReference>
<evidence type="ECO:0000313" key="10">
    <source>
        <dbReference type="Proteomes" id="UP000008141"/>
    </source>
</evidence>
<dbReference type="Proteomes" id="UP000008141">
    <property type="component" value="Unassembled WGS sequence"/>
</dbReference>
<dbReference type="GeneID" id="17359480"/>
<keyword evidence="7" id="KW-0539">Nucleus</keyword>
<evidence type="ECO:0000256" key="8">
    <source>
        <dbReference type="SAM" id="Coils"/>
    </source>
</evidence>
<dbReference type="OMA" id="AWCESAP"/>
<dbReference type="EMBL" id="GL433835">
    <property type="protein sequence ID" value="EFN60146.1"/>
    <property type="molecule type" value="Genomic_DNA"/>
</dbReference>
<evidence type="ECO:0000256" key="5">
    <source>
        <dbReference type="ARBA" id="ARBA00023010"/>
    </source>
</evidence>
<dbReference type="GO" id="GO:0017056">
    <property type="term" value="F:structural constituent of nuclear pore"/>
    <property type="evidence" value="ECO:0007669"/>
    <property type="project" value="InterPro"/>
</dbReference>
<dbReference type="PANTHER" id="PTHR13257">
    <property type="entry name" value="NUCLEOPORIN NUP84-RELATED"/>
    <property type="match status" value="1"/>
</dbReference>
<comment type="subcellular location">
    <subcellularLocation>
        <location evidence="1">Nucleus</location>
        <location evidence="1">Nuclear pore complex</location>
    </subcellularLocation>
</comment>
<dbReference type="GO" id="GO:0000055">
    <property type="term" value="P:ribosomal large subunit export from nucleus"/>
    <property type="evidence" value="ECO:0007669"/>
    <property type="project" value="InterPro"/>
</dbReference>
<evidence type="ECO:0000313" key="9">
    <source>
        <dbReference type="EMBL" id="EFN60146.1"/>
    </source>
</evidence>
<dbReference type="RefSeq" id="XP_005852248.1">
    <property type="nucleotide sequence ID" value="XM_005852186.1"/>
</dbReference>
<dbReference type="STRING" id="554065.E1Z3D0"/>
<keyword evidence="3" id="KW-0509">mRNA transport</keyword>
<organism evidence="10">
    <name type="scientific">Chlorella variabilis</name>
    <name type="common">Green alga</name>
    <dbReference type="NCBI Taxonomy" id="554065"/>
    <lineage>
        <taxon>Eukaryota</taxon>
        <taxon>Viridiplantae</taxon>
        <taxon>Chlorophyta</taxon>
        <taxon>core chlorophytes</taxon>
        <taxon>Trebouxiophyceae</taxon>
        <taxon>Chlorellales</taxon>
        <taxon>Chlorellaceae</taxon>
        <taxon>Chlorella clade</taxon>
        <taxon>Chlorella</taxon>
    </lineage>
</organism>
<keyword evidence="2" id="KW-0813">Transport</keyword>
<reference evidence="9 10" key="1">
    <citation type="journal article" date="2010" name="Plant Cell">
        <title>The Chlorella variabilis NC64A genome reveals adaptation to photosymbiosis, coevolution with viruses, and cryptic sex.</title>
        <authorList>
            <person name="Blanc G."/>
            <person name="Duncan G."/>
            <person name="Agarkova I."/>
            <person name="Borodovsky M."/>
            <person name="Gurnon J."/>
            <person name="Kuo A."/>
            <person name="Lindquist E."/>
            <person name="Lucas S."/>
            <person name="Pangilinan J."/>
            <person name="Polle J."/>
            <person name="Salamov A."/>
            <person name="Terry A."/>
            <person name="Yamada T."/>
            <person name="Dunigan D.D."/>
            <person name="Grigoriev I.V."/>
            <person name="Claverie J.M."/>
            <person name="Van Etten J.L."/>
        </authorList>
    </citation>
    <scope>NUCLEOTIDE SEQUENCE [LARGE SCALE GENOMIC DNA]</scope>
    <source>
        <strain evidence="9 10">NC64A</strain>
    </source>
</reference>
<feature type="coiled-coil region" evidence="8">
    <location>
        <begin position="665"/>
        <end position="713"/>
    </location>
</feature>
<proteinExistence type="predicted"/>
<keyword evidence="10" id="KW-1185">Reference proteome</keyword>
<protein>
    <submittedName>
        <fullName evidence="9">Uncharacterized protein</fullName>
    </submittedName>
</protein>
<dbReference type="GO" id="GO:0006406">
    <property type="term" value="P:mRNA export from nucleus"/>
    <property type="evidence" value="ECO:0007669"/>
    <property type="project" value="TreeGrafter"/>
</dbReference>
<dbReference type="InParanoid" id="E1Z3D0"/>
<dbReference type="AlphaFoldDB" id="E1Z3D0"/>
<keyword evidence="5" id="KW-0811">Translocation</keyword>
<dbReference type="OrthoDB" id="341482at2759"/>
<sequence>MEPLFAGALFAYEDEEPQAELRGIMAYSGSGRLYVVGDDGKIKAADVRQQLLSGAWAQGGAAGTAPPPSLRTITASPPLELTAAHCGLNRSGTYAAVAGSALEDPEISRVVVIDLANCRPAPGSPASGGAARHDLCDAVVLDAELFASRPGLRVLQVGWHPDSDAHLAVLTSGEPGACCRCRPPVARGDDNTWRLYNTQHAGLAEQTFELQLRSRRGLGLGGAGSGAGGAGRAAVAFSFGPPELWQRFSLYFLTGDGSLWCLCPVVPFGCRYSTSTIEQLEGAADAGGSGAGGEVDFGTAPNAQAWLQRAFQLLATPQDPAFGSGMMQSVPHALDEHVPALAGPLPVASAAGEEQREGGSLLTRMAGSGDAAQALLLSRFSEGCTAVAVATARGFLGLHLLAGFGGGAAPAWCESAPQCVSEGLEIQAVRSQVGVVPTGSGQPALLLLDVVNLSLPPPDGASAAAADEDDDGEVLAIGGGTSAASVALLPDAVAPEVLYAVHCSAAHAITLSWLPLLAGLLEEVGGARLPAALPQPAAELLMRSGAGVAAAAAVGDTLSGSALVVLEADGKPRCLRPHRADATAAAGGAGGGGAASAAAASAPAGGSAAQRDVEAQLATIYGDLRKGPKPCELPQAAAGRAAGAGNLEGQRLLNEAAAALRASHVEFAHQAHQDLTERMRQLQAEIDGQRRRLEDAEAAAAAAEQAAAALDAKAARVQQFQGNLGERLRLLAELHWALPRPPSRAERRFADEQLPAFEAAATALEEDARALRTRVSLLQRKLRSVGQVAAGAAALGGGTAAAVLPPHQLRRVREALAEQEQQIGANQQRLSVLEEAAAVAAAVHG</sequence>
<accession>E1Z3D0</accession>
<evidence type="ECO:0000256" key="1">
    <source>
        <dbReference type="ARBA" id="ARBA00004567"/>
    </source>
</evidence>
<keyword evidence="4" id="KW-0653">Protein transport</keyword>
<evidence type="ECO:0000256" key="3">
    <source>
        <dbReference type="ARBA" id="ARBA00022816"/>
    </source>
</evidence>
<evidence type="ECO:0000256" key="2">
    <source>
        <dbReference type="ARBA" id="ARBA00022448"/>
    </source>
</evidence>
<keyword evidence="8" id="KW-0175">Coiled coil</keyword>
<dbReference type="GO" id="GO:0006606">
    <property type="term" value="P:protein import into nucleus"/>
    <property type="evidence" value="ECO:0007669"/>
    <property type="project" value="TreeGrafter"/>
</dbReference>
<evidence type="ECO:0000256" key="4">
    <source>
        <dbReference type="ARBA" id="ARBA00022927"/>
    </source>
</evidence>
<evidence type="ECO:0000256" key="6">
    <source>
        <dbReference type="ARBA" id="ARBA00023132"/>
    </source>
</evidence>
<feature type="coiled-coil region" evidence="8">
    <location>
        <begin position="809"/>
        <end position="836"/>
    </location>
</feature>
<dbReference type="InterPro" id="IPR037700">
    <property type="entry name" value="NUP88/NUP82"/>
</dbReference>
<evidence type="ECO:0000256" key="7">
    <source>
        <dbReference type="ARBA" id="ARBA00023242"/>
    </source>
</evidence>
<dbReference type="KEGG" id="cvr:CHLNCDRAFT_49671"/>